<evidence type="ECO:0000313" key="3">
    <source>
        <dbReference type="Proteomes" id="UP000799118"/>
    </source>
</evidence>
<gene>
    <name evidence="2" type="ORF">BT96DRAFT_982272</name>
</gene>
<feature type="compositionally biased region" description="Basic and acidic residues" evidence="1">
    <location>
        <begin position="18"/>
        <end position="30"/>
    </location>
</feature>
<name>A0A6A4GGP0_9AGAR</name>
<dbReference type="Proteomes" id="UP000799118">
    <property type="component" value="Unassembled WGS sequence"/>
</dbReference>
<evidence type="ECO:0000256" key="1">
    <source>
        <dbReference type="SAM" id="MobiDB-lite"/>
    </source>
</evidence>
<feature type="compositionally biased region" description="Basic residues" evidence="1">
    <location>
        <begin position="1"/>
        <end position="12"/>
    </location>
</feature>
<reference evidence="2" key="1">
    <citation type="journal article" date="2019" name="Environ. Microbiol.">
        <title>Fungal ecological strategies reflected in gene transcription - a case study of two litter decomposers.</title>
        <authorList>
            <person name="Barbi F."/>
            <person name="Kohler A."/>
            <person name="Barry K."/>
            <person name="Baskaran P."/>
            <person name="Daum C."/>
            <person name="Fauchery L."/>
            <person name="Ihrmark K."/>
            <person name="Kuo A."/>
            <person name="LaButti K."/>
            <person name="Lipzen A."/>
            <person name="Morin E."/>
            <person name="Grigoriev I.V."/>
            <person name="Henrissat B."/>
            <person name="Lindahl B."/>
            <person name="Martin F."/>
        </authorList>
    </citation>
    <scope>NUCLEOTIDE SEQUENCE</scope>
    <source>
        <strain evidence="2">JB14</strain>
    </source>
</reference>
<feature type="region of interest" description="Disordered" evidence="1">
    <location>
        <begin position="1"/>
        <end position="30"/>
    </location>
</feature>
<dbReference type="OrthoDB" id="2944942at2759"/>
<proteinExistence type="predicted"/>
<protein>
    <submittedName>
        <fullName evidence="2">Uncharacterized protein</fullName>
    </submittedName>
</protein>
<dbReference type="EMBL" id="ML770124">
    <property type="protein sequence ID" value="KAE9384547.1"/>
    <property type="molecule type" value="Genomic_DNA"/>
</dbReference>
<feature type="compositionally biased region" description="Basic and acidic residues" evidence="1">
    <location>
        <begin position="112"/>
        <end position="136"/>
    </location>
</feature>
<accession>A0A6A4GGP0</accession>
<sequence>MVKSSTSRRKRFMAYDASFDRPTRKPKTHTNETRIIRLKKLPVQSRLEMNRKIMDRNKARREKACTTADDISDIESLITIEDEEMDDIRSDPDVFASAKPHLDAATIAEMNRANREDAENRKEKAAEPAEGEKESEFEPDVTLHEPNSTLQTENKFPKEIGHAEEDQRSWEWSYQR</sequence>
<organism evidence="2 3">
    <name type="scientific">Gymnopus androsaceus JB14</name>
    <dbReference type="NCBI Taxonomy" id="1447944"/>
    <lineage>
        <taxon>Eukaryota</taxon>
        <taxon>Fungi</taxon>
        <taxon>Dikarya</taxon>
        <taxon>Basidiomycota</taxon>
        <taxon>Agaricomycotina</taxon>
        <taxon>Agaricomycetes</taxon>
        <taxon>Agaricomycetidae</taxon>
        <taxon>Agaricales</taxon>
        <taxon>Marasmiineae</taxon>
        <taxon>Omphalotaceae</taxon>
        <taxon>Gymnopus</taxon>
    </lineage>
</organism>
<evidence type="ECO:0000313" key="2">
    <source>
        <dbReference type="EMBL" id="KAE9384547.1"/>
    </source>
</evidence>
<keyword evidence="3" id="KW-1185">Reference proteome</keyword>
<feature type="region of interest" description="Disordered" evidence="1">
    <location>
        <begin position="106"/>
        <end position="176"/>
    </location>
</feature>
<feature type="compositionally biased region" description="Polar residues" evidence="1">
    <location>
        <begin position="145"/>
        <end position="154"/>
    </location>
</feature>
<dbReference type="AlphaFoldDB" id="A0A6A4GGP0"/>
<feature type="compositionally biased region" description="Basic and acidic residues" evidence="1">
    <location>
        <begin position="155"/>
        <end position="169"/>
    </location>
</feature>